<accession>A0ABP5U7J0</accession>
<evidence type="ECO:0000313" key="1">
    <source>
        <dbReference type="EMBL" id="GAA2371675.1"/>
    </source>
</evidence>
<organism evidence="1 2">
    <name type="scientific">Dactylosporangium salmoneum</name>
    <dbReference type="NCBI Taxonomy" id="53361"/>
    <lineage>
        <taxon>Bacteria</taxon>
        <taxon>Bacillati</taxon>
        <taxon>Actinomycetota</taxon>
        <taxon>Actinomycetes</taxon>
        <taxon>Micromonosporales</taxon>
        <taxon>Micromonosporaceae</taxon>
        <taxon>Dactylosporangium</taxon>
    </lineage>
</organism>
<gene>
    <name evidence="1" type="ORF">GCM10010170_073410</name>
</gene>
<sequence length="40" mass="4402">MTRVYTEHAVFRITPSGAEIAETFGTPADELRARLALPGR</sequence>
<reference evidence="2" key="1">
    <citation type="journal article" date="2019" name="Int. J. Syst. Evol. Microbiol.">
        <title>The Global Catalogue of Microorganisms (GCM) 10K type strain sequencing project: providing services to taxonomists for standard genome sequencing and annotation.</title>
        <authorList>
            <consortium name="The Broad Institute Genomics Platform"/>
            <consortium name="The Broad Institute Genome Sequencing Center for Infectious Disease"/>
            <person name="Wu L."/>
            <person name="Ma J."/>
        </authorList>
    </citation>
    <scope>NUCLEOTIDE SEQUENCE [LARGE SCALE GENOMIC DNA]</scope>
    <source>
        <strain evidence="2">JCM 3272</strain>
    </source>
</reference>
<protein>
    <submittedName>
        <fullName evidence="1">Uncharacterized protein</fullName>
    </submittedName>
</protein>
<comment type="caution">
    <text evidence="1">The sequence shown here is derived from an EMBL/GenBank/DDBJ whole genome shotgun (WGS) entry which is preliminary data.</text>
</comment>
<proteinExistence type="predicted"/>
<dbReference type="RefSeq" id="WP_344617206.1">
    <property type="nucleotide sequence ID" value="NZ_BAAARV010000071.1"/>
</dbReference>
<dbReference type="EMBL" id="BAAARV010000071">
    <property type="protein sequence ID" value="GAA2371675.1"/>
    <property type="molecule type" value="Genomic_DNA"/>
</dbReference>
<keyword evidence="2" id="KW-1185">Reference proteome</keyword>
<name>A0ABP5U7J0_9ACTN</name>
<dbReference type="Proteomes" id="UP001501444">
    <property type="component" value="Unassembled WGS sequence"/>
</dbReference>
<evidence type="ECO:0000313" key="2">
    <source>
        <dbReference type="Proteomes" id="UP001501444"/>
    </source>
</evidence>